<feature type="compositionally biased region" description="Basic and acidic residues" evidence="3">
    <location>
        <begin position="424"/>
        <end position="447"/>
    </location>
</feature>
<sequence>MVVAENDGGDDGRDLNGGPKSPWKTPAALDAKAAADMPVMGPAESWPTLTAAQLTKSNPDLAKPPSIPAAEATTTGPPSNAVAPPPQSPVTVQGSVGHQKTYGSGNVNPSHKHPSRHLRSGSKRNPHGSGSVPVPVPFFHPLQPVAPPVIHSMGPPPPMAVSAYPYQPFSGPVQNVETHLGKSGSETPVQAFMTPAQPLPLPLPRGDQNVYPAHFSNRRPNAQESVSHWNQNWHHQRAYRDPPIQMQQGIGPRPFAGPHYFPAGPGFMVPSFQGPGPMYYVSAGHQTATRGPPYMVPYPLSPGAPMVSPKTLDLKSDLVKQIEYYFSDENLRNDRYLISVMDDQGLVPISLIAEFKRVKKMTTDISFILDALQGSVTVEVQGNKIRRRDGWEKWIPAQADSNVTSKPETPSGQLSEKSVFNNDGHGDSKREASEENVDPAKNDDKLTEQFPLNNKAQESNSFSINGESPSGGCGDSIGKSNVPSNSKCSDLGSNISTCTDHSQGTKPSKCDEPCTEGTQMSSEVAIKNHDDISNDFANTFMLDEELELEHKVTKNDGLSSARRYRIDDEDEEVIVNDQDVQRLVIVTQNSGVIDGSTIGGKQSKSISNELASTINDGLYFYEQELKTKRSGRKKNSSSYCASGLSNLKPGENFAGNNGIEDSGSANSRKKQNKSFPKHQSSHKQRFFSSTFRNHGSGRQSSGIISESPPSNSVGYFFGSTPPENHCLRSSKMSVSPHGILSGSSPPVGSLPKSFPQFQHPSHQLLEENGFKQQKYLKYQKRCLSDRKKQGIGCSEEMNTLYRFWCYFLRDNFAPSMYNEFQKYAREDAAASYNYGIECLFRFYSYGLEKEFKEDLYKDFEQLALEFYQKGNLYGLEKYWAFHHYREQRDHKEPLEKHPELDRLLREEYRCLGDFRAKERAAATLKGNNH</sequence>
<proteinExistence type="predicted"/>
<feature type="compositionally biased region" description="Basic residues" evidence="3">
    <location>
        <begin position="110"/>
        <end position="126"/>
    </location>
</feature>
<dbReference type="CDD" id="cd07323">
    <property type="entry name" value="LAM"/>
    <property type="match status" value="1"/>
</dbReference>
<dbReference type="PROSITE" id="PS50961">
    <property type="entry name" value="HTH_LA"/>
    <property type="match status" value="1"/>
</dbReference>
<dbReference type="Proteomes" id="UP000583929">
    <property type="component" value="Unassembled WGS sequence"/>
</dbReference>
<feature type="compositionally biased region" description="Polar residues" evidence="3">
    <location>
        <begin position="450"/>
        <end position="468"/>
    </location>
</feature>
<reference evidence="7 8" key="1">
    <citation type="journal article" date="2020" name="bioRxiv">
        <title>Sequence and annotation of 42 cannabis genomes reveals extensive copy number variation in cannabinoid synthesis and pathogen resistance genes.</title>
        <authorList>
            <person name="Mckernan K.J."/>
            <person name="Helbert Y."/>
            <person name="Kane L.T."/>
            <person name="Ebling H."/>
            <person name="Zhang L."/>
            <person name="Liu B."/>
            <person name="Eaton Z."/>
            <person name="Mclaughlin S."/>
            <person name="Kingan S."/>
            <person name="Baybayan P."/>
            <person name="Concepcion G."/>
            <person name="Jordan M."/>
            <person name="Riva A."/>
            <person name="Barbazuk W."/>
            <person name="Harkins T."/>
        </authorList>
    </citation>
    <scope>NUCLEOTIDE SEQUENCE [LARGE SCALE GENOMIC DNA]</scope>
    <source>
        <strain evidence="7 8">cv. Jamaican Lion 4</strain>
        <strain evidence="6">Father</strain>
        <strain evidence="5">Mother</strain>
        <tissue evidence="6">Leaf</tissue>
    </source>
</reference>
<comment type="caution">
    <text evidence="6">The sequence shown here is derived from an EMBL/GenBank/DDBJ whole genome shotgun (WGS) entry which is preliminary data.</text>
</comment>
<organism evidence="6 8">
    <name type="scientific">Cannabis sativa</name>
    <name type="common">Hemp</name>
    <name type="synonym">Marijuana</name>
    <dbReference type="NCBI Taxonomy" id="3483"/>
    <lineage>
        <taxon>Eukaryota</taxon>
        <taxon>Viridiplantae</taxon>
        <taxon>Streptophyta</taxon>
        <taxon>Embryophyta</taxon>
        <taxon>Tracheophyta</taxon>
        <taxon>Spermatophyta</taxon>
        <taxon>Magnoliopsida</taxon>
        <taxon>eudicotyledons</taxon>
        <taxon>Gunneridae</taxon>
        <taxon>Pentapetalae</taxon>
        <taxon>rosids</taxon>
        <taxon>fabids</taxon>
        <taxon>Rosales</taxon>
        <taxon>Cannabaceae</taxon>
        <taxon>Cannabis</taxon>
    </lineage>
</organism>
<feature type="compositionally biased region" description="Low complexity" evidence="3">
    <location>
        <begin position="27"/>
        <end position="36"/>
    </location>
</feature>
<gene>
    <name evidence="5" type="ORF">F8388_021757</name>
    <name evidence="6" type="ORF">G4B88_025008</name>
</gene>
<feature type="compositionally biased region" description="Polar residues" evidence="3">
    <location>
        <begin position="399"/>
        <end position="421"/>
    </location>
</feature>
<keyword evidence="1 2" id="KW-0694">RNA-binding</keyword>
<evidence type="ECO:0000256" key="3">
    <source>
        <dbReference type="SAM" id="MobiDB-lite"/>
    </source>
</evidence>
<evidence type="ECO:0000256" key="2">
    <source>
        <dbReference type="PROSITE-ProRule" id="PRU00332"/>
    </source>
</evidence>
<dbReference type="Pfam" id="PF05383">
    <property type="entry name" value="La"/>
    <property type="match status" value="1"/>
</dbReference>
<dbReference type="SUPFAM" id="SSF46785">
    <property type="entry name" value="Winged helix' DNA-binding domain"/>
    <property type="match status" value="1"/>
</dbReference>
<dbReference type="InterPro" id="IPR006630">
    <property type="entry name" value="La_HTH"/>
</dbReference>
<feature type="compositionally biased region" description="Polar residues" evidence="3">
    <location>
        <begin position="47"/>
        <end position="58"/>
    </location>
</feature>
<feature type="region of interest" description="Disordered" evidence="3">
    <location>
        <begin position="396"/>
        <end position="488"/>
    </location>
</feature>
<dbReference type="InterPro" id="IPR036388">
    <property type="entry name" value="WH-like_DNA-bd_sf"/>
</dbReference>
<feature type="region of interest" description="Disordered" evidence="3">
    <location>
        <begin position="1"/>
        <end position="135"/>
    </location>
</feature>
<dbReference type="EMBL" id="JAATIQ010000400">
    <property type="protein sequence ID" value="KAF4357773.1"/>
    <property type="molecule type" value="Genomic_DNA"/>
</dbReference>
<dbReference type="InterPro" id="IPR006607">
    <property type="entry name" value="DM15"/>
</dbReference>
<feature type="compositionally biased region" description="Polar residues" evidence="3">
    <location>
        <begin position="686"/>
        <end position="707"/>
    </location>
</feature>
<protein>
    <recommendedName>
        <fullName evidence="4">HTH La-type RNA-binding domain-containing protein</fullName>
    </recommendedName>
</protein>
<feature type="compositionally biased region" description="Polar residues" evidence="3">
    <location>
        <begin position="89"/>
        <end position="109"/>
    </location>
</feature>
<keyword evidence="8" id="KW-1185">Reference proteome</keyword>
<evidence type="ECO:0000256" key="1">
    <source>
        <dbReference type="ARBA" id="ARBA00022884"/>
    </source>
</evidence>
<dbReference type="InterPro" id="IPR036390">
    <property type="entry name" value="WH_DNA-bd_sf"/>
</dbReference>
<evidence type="ECO:0000313" key="6">
    <source>
        <dbReference type="EMBL" id="KAF4357773.1"/>
    </source>
</evidence>
<feature type="region of interest" description="Disordered" evidence="3">
    <location>
        <begin position="650"/>
        <end position="707"/>
    </location>
</feature>
<dbReference type="PANTHER" id="PTHR22792">
    <property type="entry name" value="LUPUS LA PROTEIN-RELATED"/>
    <property type="match status" value="1"/>
</dbReference>
<dbReference type="Pfam" id="PF21071">
    <property type="entry name" value="LARP1_HEAT"/>
    <property type="match status" value="1"/>
</dbReference>
<dbReference type="SMART" id="SM00715">
    <property type="entry name" value="LA"/>
    <property type="match status" value="1"/>
</dbReference>
<dbReference type="SMART" id="SM00684">
    <property type="entry name" value="DM15"/>
    <property type="match status" value="3"/>
</dbReference>
<dbReference type="Gene3D" id="1.10.10.10">
    <property type="entry name" value="Winged helix-like DNA-binding domain superfamily/Winged helix DNA-binding domain"/>
    <property type="match status" value="1"/>
</dbReference>
<evidence type="ECO:0000313" key="5">
    <source>
        <dbReference type="EMBL" id="KAF4354280.1"/>
    </source>
</evidence>
<evidence type="ECO:0000313" key="8">
    <source>
        <dbReference type="Proteomes" id="UP000583929"/>
    </source>
</evidence>
<dbReference type="Proteomes" id="UP000525078">
    <property type="component" value="Unassembled WGS sequence"/>
</dbReference>
<evidence type="ECO:0000313" key="7">
    <source>
        <dbReference type="Proteomes" id="UP000525078"/>
    </source>
</evidence>
<feature type="domain" description="HTH La-type RNA-binding" evidence="4">
    <location>
        <begin position="308"/>
        <end position="397"/>
    </location>
</feature>
<dbReference type="InterPro" id="IPR045180">
    <property type="entry name" value="La_dom_prot"/>
</dbReference>
<dbReference type="PANTHER" id="PTHR22792:SF101">
    <property type="entry name" value="LA-RELATED PROTEIN 1A"/>
    <property type="match status" value="1"/>
</dbReference>
<name>A0A7J6EH42_CANSA</name>
<accession>A0A7J6EH42</accession>
<feature type="compositionally biased region" description="Basic residues" evidence="3">
    <location>
        <begin position="667"/>
        <end position="685"/>
    </location>
</feature>
<dbReference type="GO" id="GO:0000339">
    <property type="term" value="F:RNA cap binding"/>
    <property type="evidence" value="ECO:0007669"/>
    <property type="project" value="InterPro"/>
</dbReference>
<dbReference type="AlphaFoldDB" id="A0A7J6EH42"/>
<dbReference type="EMBL" id="JAATIP010000283">
    <property type="protein sequence ID" value="KAF4354280.1"/>
    <property type="molecule type" value="Genomic_DNA"/>
</dbReference>
<dbReference type="GO" id="GO:0048255">
    <property type="term" value="P:mRNA stabilization"/>
    <property type="evidence" value="ECO:0007669"/>
    <property type="project" value="InterPro"/>
</dbReference>
<feature type="compositionally biased region" description="Polar residues" evidence="3">
    <location>
        <begin position="478"/>
        <end position="488"/>
    </location>
</feature>
<evidence type="ECO:0000259" key="4">
    <source>
        <dbReference type="PROSITE" id="PS50961"/>
    </source>
</evidence>